<evidence type="ECO:0008006" key="3">
    <source>
        <dbReference type="Google" id="ProtNLM"/>
    </source>
</evidence>
<organism evidence="1 2">
    <name type="scientific">Humidesulfovibrio mexicanus</name>
    <dbReference type="NCBI Taxonomy" id="147047"/>
    <lineage>
        <taxon>Bacteria</taxon>
        <taxon>Pseudomonadati</taxon>
        <taxon>Thermodesulfobacteriota</taxon>
        <taxon>Desulfovibrionia</taxon>
        <taxon>Desulfovibrionales</taxon>
        <taxon>Desulfovibrionaceae</taxon>
        <taxon>Humidesulfovibrio</taxon>
    </lineage>
</organism>
<dbReference type="EMBL" id="FZOC01000003">
    <property type="protein sequence ID" value="SNR87087.1"/>
    <property type="molecule type" value="Genomic_DNA"/>
</dbReference>
<gene>
    <name evidence="1" type="ORF">SAMN04488503_1626</name>
</gene>
<sequence>MNDILPPQLRLRYAPPPTIARFMASRALFRGLMGPVGSGKSSACSVELMAKAVAQAPDSAGFRRTRFAIVRNTYRELKDTTLKTWLSWFPEDGFGPFGHSDMAHRLDLPLTDGTRLRTEILFRALDKPRDVKKLLSLELTGAWVNEARELPLTLVEALGDRVERFPSGREGGCSWAGVILDTNPPDTDHWWRRLAEEERPDSWDFFAQPGGLVERNGRFLPNPLAENLDHLPKDFYLRRMKGKHPRHVRVYYCGRYGSAEDGMPVYPEFDDAVHVARRVLDPAPGLTLFIGLDFGLTPAAALAQRLPDGRWRYLDELVTRNMGVARFAALLLDLLRTRYPGLATEIWGDPAGMARAQTDERTPYDILRASGLAARPTHTNDPVLRREVVAAALSRRIDGLPGLTLSPRCSTLAKGMAGAWRYRRLAVSGQERYEDSPEKGPFSHVCEAAQYLLLGAGEDLRLRTPCAPGAPRQARALP</sequence>
<dbReference type="Gene3D" id="3.40.50.300">
    <property type="entry name" value="P-loop containing nucleotide triphosphate hydrolases"/>
    <property type="match status" value="1"/>
</dbReference>
<keyword evidence="2" id="KW-1185">Reference proteome</keyword>
<protein>
    <recommendedName>
        <fullName evidence="3">Phage terminase large subunit</fullName>
    </recommendedName>
</protein>
<proteinExistence type="predicted"/>
<name>A0A238ZUI7_9BACT</name>
<dbReference type="AlphaFoldDB" id="A0A238ZUI7"/>
<dbReference type="OrthoDB" id="5440754at2"/>
<dbReference type="RefSeq" id="WP_089273571.1">
    <property type="nucleotide sequence ID" value="NZ_FZOC01000003.1"/>
</dbReference>
<evidence type="ECO:0000313" key="2">
    <source>
        <dbReference type="Proteomes" id="UP000198324"/>
    </source>
</evidence>
<dbReference type="InterPro" id="IPR027417">
    <property type="entry name" value="P-loop_NTPase"/>
</dbReference>
<evidence type="ECO:0000313" key="1">
    <source>
        <dbReference type="EMBL" id="SNR87087.1"/>
    </source>
</evidence>
<dbReference type="Proteomes" id="UP000198324">
    <property type="component" value="Unassembled WGS sequence"/>
</dbReference>
<dbReference type="Gene3D" id="3.30.420.280">
    <property type="match status" value="1"/>
</dbReference>
<accession>A0A238ZUI7</accession>
<reference evidence="1 2" key="1">
    <citation type="submission" date="2017-06" db="EMBL/GenBank/DDBJ databases">
        <authorList>
            <person name="Kim H.J."/>
            <person name="Triplett B.A."/>
        </authorList>
    </citation>
    <scope>NUCLEOTIDE SEQUENCE [LARGE SCALE GENOMIC DNA]</scope>
    <source>
        <strain evidence="1 2">DSM 13116</strain>
    </source>
</reference>